<dbReference type="InterPro" id="IPR003594">
    <property type="entry name" value="HATPase_dom"/>
</dbReference>
<gene>
    <name evidence="5" type="ORF">JD79_01211</name>
</gene>
<dbReference type="SUPFAM" id="SSF55874">
    <property type="entry name" value="ATPase domain of HSP90 chaperone/DNA topoisomerase II/histidine kinase"/>
    <property type="match status" value="1"/>
</dbReference>
<dbReference type="NCBIfam" id="NF041045">
    <property type="entry name" value="RsbA_anti_sig"/>
    <property type="match status" value="1"/>
</dbReference>
<protein>
    <submittedName>
        <fullName evidence="5">Anti-sigma regulatory factor (Ser/Thr protein kinase)</fullName>
    </submittedName>
</protein>
<feature type="region of interest" description="Disordered" evidence="2">
    <location>
        <begin position="1"/>
        <end position="30"/>
    </location>
</feature>
<dbReference type="Gene3D" id="3.30.565.10">
    <property type="entry name" value="Histidine kinase-like ATPase, C-terminal domain"/>
    <property type="match status" value="1"/>
</dbReference>
<name>A0A317QII2_9ACTN</name>
<evidence type="ECO:0000259" key="4">
    <source>
        <dbReference type="Pfam" id="PF14417"/>
    </source>
</evidence>
<evidence type="ECO:0000313" key="6">
    <source>
        <dbReference type="Proteomes" id="UP000246661"/>
    </source>
</evidence>
<dbReference type="InterPro" id="IPR050267">
    <property type="entry name" value="Anti-sigma-factor_SerPK"/>
</dbReference>
<dbReference type="Pfam" id="PF13581">
    <property type="entry name" value="HATPase_c_2"/>
    <property type="match status" value="1"/>
</dbReference>
<dbReference type="GO" id="GO:0004674">
    <property type="term" value="F:protein serine/threonine kinase activity"/>
    <property type="evidence" value="ECO:0007669"/>
    <property type="project" value="UniProtKB-KW"/>
</dbReference>
<keyword evidence="6" id="KW-1185">Reference proteome</keyword>
<evidence type="ECO:0000256" key="1">
    <source>
        <dbReference type="ARBA" id="ARBA00022527"/>
    </source>
</evidence>
<dbReference type="AlphaFoldDB" id="A0A317QII2"/>
<dbReference type="InterPro" id="IPR025847">
    <property type="entry name" value="MEDS_domain"/>
</dbReference>
<dbReference type="CDD" id="cd16936">
    <property type="entry name" value="HATPase_RsbW-like"/>
    <property type="match status" value="1"/>
</dbReference>
<reference evidence="6" key="1">
    <citation type="submission" date="2018-05" db="EMBL/GenBank/DDBJ databases">
        <authorList>
            <person name="Klenk H.-P."/>
            <person name="Huntemann M."/>
            <person name="Clum A."/>
            <person name="Pillay M."/>
            <person name="Palaniappan K."/>
            <person name="Varghese N."/>
            <person name="Mikhailova N."/>
            <person name="Stamatis D."/>
            <person name="Reddy T."/>
            <person name="Daum C."/>
            <person name="Shapiro N."/>
            <person name="Ivanova N."/>
            <person name="Kyrpides N."/>
            <person name="Woyke T."/>
        </authorList>
    </citation>
    <scope>NUCLEOTIDE SEQUENCE [LARGE SCALE GENOMIC DNA]</scope>
    <source>
        <strain evidence="6">DSM 45417</strain>
    </source>
</reference>
<dbReference type="InterPro" id="IPR036890">
    <property type="entry name" value="HATPase_C_sf"/>
</dbReference>
<dbReference type="Proteomes" id="UP000246661">
    <property type="component" value="Unassembled WGS sequence"/>
</dbReference>
<organism evidence="5 6">
    <name type="scientific">Geodermatophilus normandii</name>
    <dbReference type="NCBI Taxonomy" id="1137989"/>
    <lineage>
        <taxon>Bacteria</taxon>
        <taxon>Bacillati</taxon>
        <taxon>Actinomycetota</taxon>
        <taxon>Actinomycetes</taxon>
        <taxon>Geodermatophilales</taxon>
        <taxon>Geodermatophilaceae</taxon>
        <taxon>Geodermatophilus</taxon>
    </lineage>
</organism>
<dbReference type="InterPro" id="IPR047718">
    <property type="entry name" value="RsbA-like_anti_sig"/>
</dbReference>
<keyword evidence="1" id="KW-0808">Transferase</keyword>
<dbReference type="PANTHER" id="PTHR35526:SF3">
    <property type="entry name" value="ANTI-SIGMA-F FACTOR RSBW"/>
    <property type="match status" value="1"/>
</dbReference>
<dbReference type="Pfam" id="PF14417">
    <property type="entry name" value="MEDS"/>
    <property type="match status" value="1"/>
</dbReference>
<keyword evidence="1" id="KW-0418">Kinase</keyword>
<dbReference type="EMBL" id="QGTX01000001">
    <property type="protein sequence ID" value="PWW22065.1"/>
    <property type="molecule type" value="Genomic_DNA"/>
</dbReference>
<evidence type="ECO:0000259" key="3">
    <source>
        <dbReference type="Pfam" id="PF13581"/>
    </source>
</evidence>
<dbReference type="PANTHER" id="PTHR35526">
    <property type="entry name" value="ANTI-SIGMA-F FACTOR RSBW-RELATED"/>
    <property type="match status" value="1"/>
</dbReference>
<feature type="domain" description="MEDS" evidence="4">
    <location>
        <begin position="34"/>
        <end position="179"/>
    </location>
</feature>
<keyword evidence="1" id="KW-0723">Serine/threonine-protein kinase</keyword>
<accession>A0A317QII2</accession>
<sequence length="349" mass="37057">MDPVVEASARQAEQRSGEGERSPRPSPDRSAFVHGAALVHSPGEAVGVAAAYVDEGLRAGDLPVLACAPETVEAIRRALGLRAREVEDDARICLVGARAPDAMAVIRQRVERAATRGSGRLRILAEPVFGSDPRRWREVRRYEAASNALVSGAPLSCLCVYDRERSPAEVLATARHTHPELWMGGVRVRNSEYREPVGVLRDLGAAREPVEAGEPVFAVDAAPALAGLRGGLRRALEAVVPDADQRADLHLGMSEVAANAFRHGRRPVSARVWADRSTVVCTISDSGTTFADPLAGFLPAHGDDLSAGGMGLWLARKLWDDVDLVSGPEGFTVRLASGLVRPGEGLGAA</sequence>
<feature type="compositionally biased region" description="Basic and acidic residues" evidence="2">
    <location>
        <begin position="12"/>
        <end position="27"/>
    </location>
</feature>
<comment type="caution">
    <text evidence="5">The sequence shown here is derived from an EMBL/GenBank/DDBJ whole genome shotgun (WGS) entry which is preliminary data.</text>
</comment>
<evidence type="ECO:0000313" key="5">
    <source>
        <dbReference type="EMBL" id="PWW22065.1"/>
    </source>
</evidence>
<feature type="domain" description="Histidine kinase/HSP90-like ATPase" evidence="3">
    <location>
        <begin position="224"/>
        <end position="335"/>
    </location>
</feature>
<evidence type="ECO:0000256" key="2">
    <source>
        <dbReference type="SAM" id="MobiDB-lite"/>
    </source>
</evidence>
<proteinExistence type="predicted"/>